<dbReference type="InterPro" id="IPR013766">
    <property type="entry name" value="Thioredoxin_domain"/>
</dbReference>
<keyword evidence="6" id="KW-1185">Reference proteome</keyword>
<evidence type="ECO:0000313" key="6">
    <source>
        <dbReference type="Proteomes" id="UP000198565"/>
    </source>
</evidence>
<evidence type="ECO:0000313" key="5">
    <source>
        <dbReference type="EMBL" id="SFL40034.1"/>
    </source>
</evidence>
<dbReference type="GO" id="GO:0005737">
    <property type="term" value="C:cytoplasm"/>
    <property type="evidence" value="ECO:0007669"/>
    <property type="project" value="TreeGrafter"/>
</dbReference>
<protein>
    <submittedName>
        <fullName evidence="5">Thioredoxin</fullName>
    </submittedName>
</protein>
<dbReference type="CDD" id="cd02947">
    <property type="entry name" value="TRX_family"/>
    <property type="match status" value="1"/>
</dbReference>
<keyword evidence="2" id="KW-1015">Disulfide bond</keyword>
<organism evidence="5 6">
    <name type="scientific">Gracilibacillus orientalis</name>
    <dbReference type="NCBI Taxonomy" id="334253"/>
    <lineage>
        <taxon>Bacteria</taxon>
        <taxon>Bacillati</taxon>
        <taxon>Bacillota</taxon>
        <taxon>Bacilli</taxon>
        <taxon>Bacillales</taxon>
        <taxon>Bacillaceae</taxon>
        <taxon>Gracilibacillus</taxon>
    </lineage>
</organism>
<proteinExistence type="inferred from homology"/>
<name>A0A1I4HCV8_9BACI</name>
<dbReference type="RefSeq" id="WP_175495278.1">
    <property type="nucleotide sequence ID" value="NZ_FOTR01000001.1"/>
</dbReference>
<dbReference type="Gene3D" id="3.40.30.10">
    <property type="entry name" value="Glutaredoxin"/>
    <property type="match status" value="1"/>
</dbReference>
<feature type="domain" description="Thioredoxin" evidence="4">
    <location>
        <begin position="36"/>
        <end position="157"/>
    </location>
</feature>
<dbReference type="STRING" id="334253.SAMN04487943_101362"/>
<dbReference type="InterPro" id="IPR036249">
    <property type="entry name" value="Thioredoxin-like_sf"/>
</dbReference>
<evidence type="ECO:0000256" key="3">
    <source>
        <dbReference type="ARBA" id="ARBA00023284"/>
    </source>
</evidence>
<dbReference type="PANTHER" id="PTHR45663">
    <property type="entry name" value="GEO12009P1"/>
    <property type="match status" value="1"/>
</dbReference>
<gene>
    <name evidence="5" type="ORF">SAMN04487943_101362</name>
</gene>
<dbReference type="PROSITE" id="PS51352">
    <property type="entry name" value="THIOREDOXIN_2"/>
    <property type="match status" value="1"/>
</dbReference>
<sequence length="160" mass="18208">MKKMVIFVLLLVVIFGALIFVVQYQNSKQLDGADNPYNKTDLNQATMDQLDDPMYQNQILPDELASKLDSGEDVTVYFYSPTCIHCQRTTPELVPIAEEYGVDLVKLNLLEFENAWAEFNIESTPTMVHYEGGEETARIVGEQPQTNFENFFEQEVLAGE</sequence>
<evidence type="ECO:0000259" key="4">
    <source>
        <dbReference type="PROSITE" id="PS51352"/>
    </source>
</evidence>
<dbReference type="Proteomes" id="UP000198565">
    <property type="component" value="Unassembled WGS sequence"/>
</dbReference>
<accession>A0A1I4HCV8</accession>
<keyword evidence="3" id="KW-0676">Redox-active center</keyword>
<evidence type="ECO:0000256" key="2">
    <source>
        <dbReference type="ARBA" id="ARBA00023157"/>
    </source>
</evidence>
<evidence type="ECO:0000256" key="1">
    <source>
        <dbReference type="ARBA" id="ARBA00008987"/>
    </source>
</evidence>
<dbReference type="PANTHER" id="PTHR45663:SF11">
    <property type="entry name" value="GEO12009P1"/>
    <property type="match status" value="1"/>
</dbReference>
<dbReference type="EMBL" id="FOTR01000001">
    <property type="protein sequence ID" value="SFL40034.1"/>
    <property type="molecule type" value="Genomic_DNA"/>
</dbReference>
<reference evidence="6" key="1">
    <citation type="submission" date="2016-10" db="EMBL/GenBank/DDBJ databases">
        <authorList>
            <person name="Varghese N."/>
            <person name="Submissions S."/>
        </authorList>
    </citation>
    <scope>NUCLEOTIDE SEQUENCE [LARGE SCALE GENOMIC DNA]</scope>
    <source>
        <strain evidence="6">CGMCC 1.4250</strain>
    </source>
</reference>
<dbReference type="AlphaFoldDB" id="A0A1I4HCV8"/>
<dbReference type="SUPFAM" id="SSF52833">
    <property type="entry name" value="Thioredoxin-like"/>
    <property type="match status" value="1"/>
</dbReference>
<comment type="similarity">
    <text evidence="1">Belongs to the thioredoxin family.</text>
</comment>
<dbReference type="GO" id="GO:0015035">
    <property type="term" value="F:protein-disulfide reductase activity"/>
    <property type="evidence" value="ECO:0007669"/>
    <property type="project" value="TreeGrafter"/>
</dbReference>
<dbReference type="Pfam" id="PF00085">
    <property type="entry name" value="Thioredoxin"/>
    <property type="match status" value="1"/>
</dbReference>